<dbReference type="CDD" id="cd14131">
    <property type="entry name" value="PKc_Mps1"/>
    <property type="match status" value="1"/>
</dbReference>
<dbReference type="Gene3D" id="1.10.510.10">
    <property type="entry name" value="Transferase(Phosphotransferase) domain 1"/>
    <property type="match status" value="1"/>
</dbReference>
<dbReference type="InterPro" id="IPR017441">
    <property type="entry name" value="Protein_kinase_ATP_BS"/>
</dbReference>
<accession>A0AA39HTQ1</accession>
<dbReference type="PROSITE" id="PS00107">
    <property type="entry name" value="PROTEIN_KINASE_ATP"/>
    <property type="match status" value="1"/>
</dbReference>
<keyword evidence="1" id="KW-0723">Serine/threonine-protein kinase</keyword>
<dbReference type="InterPro" id="IPR023231">
    <property type="entry name" value="GSKIP_dom_sf"/>
</dbReference>
<dbReference type="AlphaFoldDB" id="A0AA39HTQ1"/>
<keyword evidence="4" id="KW-0418">Kinase</keyword>
<dbReference type="InterPro" id="IPR007967">
    <property type="entry name" value="GSKIP_dom"/>
</dbReference>
<sequence length="834" mass="91917">MSKPPTISDLRAKLDDMMTRFTQASVSVSNAGASSAVGGPSTAVVSSSSSNGGSSNTNGSLSTTIGGSISTNGSQSTTAHSVPDQKQVEQPSKIGIAVSSEKKDEKKEVAPIPVKRTVYSTANTSIACRQKRTVTVSDVTYEVLGTLGHGGSSKVYHVVNEMGRVFAIKTVDLSDADEFTRRSYINEIGLLSKLQGSPHIITLYAYELQGDNLHVVMEKGDGDLQAYLRNRRSDEQNVKSYTMKFLWGEMLRCVKVIHDKNIVHSDLKPANFLFVGGGHIKLIDFGIASSIPSDQTSVLKEGMMGTLSYMSPEAIKECGNANTTDDFDDDSPKSRYKVPLKSDVWSLGCILYNMVYARTPFQGIKTMQEKMAAIVNPNFVIDFPDIDDKRLLDVMKKCLVRDVNRRASVDELLHHPYLEDKQGENNVGADMDQILSILQSNDMTPRTKNFLTINRGPAVRKENPKVFDNFCNGDTWIIREKSLVDCDGPCFKWQQILNNTGVHSMLTIRGCYSKMFDLTVDRTPKVPANAFCSETRASLECLSDANVIEHTCWCDSDACNPAPGRLALSSFCSIVLFVLLFLNGSPICHFAASNLEMWSAKALLYLLLPVSVLSVCTDPSTFPNSTATRFHHFTCGTEGQSALPRPHRSLSFRCPFRSPHDAFSDDMDGCEMTKCPAVMSSPCLYPSNREVDDAEESTGEETSGERGSFLTPGGKWLLEEAAVAVKDVTPFVECISIGKIFPPHFLLINVTTLEGRSFIIEMSDRGFRQTTENHDPDNATEQAQYYESLESFLGVVSPKYYEKFNEAVSERLMKFQALMDNKGEELWSQSGGDA</sequence>
<evidence type="ECO:0000313" key="9">
    <source>
        <dbReference type="EMBL" id="KAK0410727.1"/>
    </source>
</evidence>
<dbReference type="GO" id="GO:0007094">
    <property type="term" value="P:mitotic spindle assembly checkpoint signaling"/>
    <property type="evidence" value="ECO:0007669"/>
    <property type="project" value="TreeGrafter"/>
</dbReference>
<dbReference type="Pfam" id="PF00069">
    <property type="entry name" value="Pkinase"/>
    <property type="match status" value="1"/>
</dbReference>
<dbReference type="InterPro" id="IPR000719">
    <property type="entry name" value="Prot_kinase_dom"/>
</dbReference>
<proteinExistence type="predicted"/>
<evidence type="ECO:0000256" key="4">
    <source>
        <dbReference type="ARBA" id="ARBA00022777"/>
    </source>
</evidence>
<comment type="caution">
    <text evidence="9">The sequence shown here is derived from an EMBL/GenBank/DDBJ whole genome shotgun (WGS) entry which is preliminary data.</text>
</comment>
<evidence type="ECO:0000256" key="5">
    <source>
        <dbReference type="ARBA" id="ARBA00022840"/>
    </source>
</evidence>
<dbReference type="PROSITE" id="PS50011">
    <property type="entry name" value="PROTEIN_KINASE_DOM"/>
    <property type="match status" value="1"/>
</dbReference>
<gene>
    <name evidence="9" type="ORF">QR680_005292</name>
</gene>
<organism evidence="9 10">
    <name type="scientific">Steinernema hermaphroditum</name>
    <dbReference type="NCBI Taxonomy" id="289476"/>
    <lineage>
        <taxon>Eukaryota</taxon>
        <taxon>Metazoa</taxon>
        <taxon>Ecdysozoa</taxon>
        <taxon>Nematoda</taxon>
        <taxon>Chromadorea</taxon>
        <taxon>Rhabditida</taxon>
        <taxon>Tylenchina</taxon>
        <taxon>Panagrolaimomorpha</taxon>
        <taxon>Strongyloidoidea</taxon>
        <taxon>Steinernematidae</taxon>
        <taxon>Steinernema</taxon>
    </lineage>
</organism>
<feature type="compositionally biased region" description="Low complexity" evidence="7">
    <location>
        <begin position="26"/>
        <end position="78"/>
    </location>
</feature>
<evidence type="ECO:0000256" key="6">
    <source>
        <dbReference type="PROSITE-ProRule" id="PRU10141"/>
    </source>
</evidence>
<evidence type="ECO:0000256" key="2">
    <source>
        <dbReference type="ARBA" id="ARBA00022679"/>
    </source>
</evidence>
<dbReference type="PROSITE" id="PS00108">
    <property type="entry name" value="PROTEIN_KINASE_ST"/>
    <property type="match status" value="1"/>
</dbReference>
<dbReference type="GO" id="GO:0000776">
    <property type="term" value="C:kinetochore"/>
    <property type="evidence" value="ECO:0007669"/>
    <property type="project" value="TreeGrafter"/>
</dbReference>
<feature type="compositionally biased region" description="Basic and acidic residues" evidence="7">
    <location>
        <begin position="100"/>
        <end position="109"/>
    </location>
</feature>
<dbReference type="PANTHER" id="PTHR22974:SF21">
    <property type="entry name" value="DUAL SPECIFICITY PROTEIN KINASE TTK"/>
    <property type="match status" value="1"/>
</dbReference>
<dbReference type="InterPro" id="IPR010558">
    <property type="entry name" value="Ly-6-related"/>
</dbReference>
<dbReference type="GO" id="GO:0005634">
    <property type="term" value="C:nucleus"/>
    <property type="evidence" value="ECO:0007669"/>
    <property type="project" value="TreeGrafter"/>
</dbReference>
<feature type="binding site" evidence="6">
    <location>
        <position position="169"/>
    </location>
    <ligand>
        <name>ATP</name>
        <dbReference type="ChEBI" id="CHEBI:30616"/>
    </ligand>
</feature>
<keyword evidence="3 6" id="KW-0547">Nucleotide-binding</keyword>
<dbReference type="GO" id="GO:0004674">
    <property type="term" value="F:protein serine/threonine kinase activity"/>
    <property type="evidence" value="ECO:0007669"/>
    <property type="project" value="UniProtKB-KW"/>
</dbReference>
<evidence type="ECO:0000256" key="1">
    <source>
        <dbReference type="ARBA" id="ARBA00022527"/>
    </source>
</evidence>
<feature type="region of interest" description="Disordered" evidence="7">
    <location>
        <begin position="26"/>
        <end position="109"/>
    </location>
</feature>
<dbReference type="Gene3D" id="3.30.200.20">
    <property type="entry name" value="Phosphorylase Kinase, domain 1"/>
    <property type="match status" value="1"/>
</dbReference>
<name>A0AA39HTQ1_9BILA</name>
<feature type="region of interest" description="Disordered" evidence="7">
    <location>
        <begin position="689"/>
        <end position="711"/>
    </location>
</feature>
<dbReference type="Proteomes" id="UP001175271">
    <property type="component" value="Unassembled WGS sequence"/>
</dbReference>
<dbReference type="FunFam" id="3.30.200.20:FF:000131">
    <property type="entry name" value="Dual specificity protein kinase TTK"/>
    <property type="match status" value="1"/>
</dbReference>
<dbReference type="GO" id="GO:0004712">
    <property type="term" value="F:protein serine/threonine/tyrosine kinase activity"/>
    <property type="evidence" value="ECO:0007669"/>
    <property type="project" value="TreeGrafter"/>
</dbReference>
<evidence type="ECO:0000256" key="7">
    <source>
        <dbReference type="SAM" id="MobiDB-lite"/>
    </source>
</evidence>
<dbReference type="EMBL" id="JAUCMV010000003">
    <property type="protein sequence ID" value="KAK0410727.1"/>
    <property type="molecule type" value="Genomic_DNA"/>
</dbReference>
<dbReference type="GO" id="GO:0098813">
    <property type="term" value="P:nuclear chromosome segregation"/>
    <property type="evidence" value="ECO:0007669"/>
    <property type="project" value="UniProtKB-ARBA"/>
</dbReference>
<evidence type="ECO:0000313" key="10">
    <source>
        <dbReference type="Proteomes" id="UP001175271"/>
    </source>
</evidence>
<protein>
    <recommendedName>
        <fullName evidence="8">Protein kinase domain-containing protein</fullName>
    </recommendedName>
</protein>
<dbReference type="SUPFAM" id="SSF56112">
    <property type="entry name" value="Protein kinase-like (PK-like)"/>
    <property type="match status" value="1"/>
</dbReference>
<dbReference type="PANTHER" id="PTHR22974">
    <property type="entry name" value="MIXED LINEAGE PROTEIN KINASE"/>
    <property type="match status" value="1"/>
</dbReference>
<dbReference type="InterPro" id="IPR027084">
    <property type="entry name" value="Mps1_cat"/>
</dbReference>
<evidence type="ECO:0000259" key="8">
    <source>
        <dbReference type="PROSITE" id="PS50011"/>
    </source>
</evidence>
<dbReference type="Pfam" id="PF05303">
    <property type="entry name" value="GSKIP_dom"/>
    <property type="match status" value="1"/>
</dbReference>
<dbReference type="Gene3D" id="3.30.2280.10">
    <property type="entry name" value="Hypothetical protein (hspc210)"/>
    <property type="match status" value="1"/>
</dbReference>
<evidence type="ECO:0000256" key="3">
    <source>
        <dbReference type="ARBA" id="ARBA00022741"/>
    </source>
</evidence>
<dbReference type="GO" id="GO:0033316">
    <property type="term" value="P:meiotic spindle assembly checkpoint signaling"/>
    <property type="evidence" value="ECO:0007669"/>
    <property type="project" value="TreeGrafter"/>
</dbReference>
<dbReference type="GO" id="GO:0005524">
    <property type="term" value="F:ATP binding"/>
    <property type="evidence" value="ECO:0007669"/>
    <property type="project" value="UniProtKB-UniRule"/>
</dbReference>
<reference evidence="9" key="1">
    <citation type="submission" date="2023-06" db="EMBL/GenBank/DDBJ databases">
        <title>Genomic analysis of the entomopathogenic nematode Steinernema hermaphroditum.</title>
        <authorList>
            <person name="Schwarz E.M."/>
            <person name="Heppert J.K."/>
            <person name="Baniya A."/>
            <person name="Schwartz H.T."/>
            <person name="Tan C.-H."/>
            <person name="Antoshechkin I."/>
            <person name="Sternberg P.W."/>
            <person name="Goodrich-Blair H."/>
            <person name="Dillman A.R."/>
        </authorList>
    </citation>
    <scope>NUCLEOTIDE SEQUENCE</scope>
    <source>
        <strain evidence="9">PS9179</strain>
        <tissue evidence="9">Whole animal</tissue>
    </source>
</reference>
<keyword evidence="2" id="KW-0808">Transferase</keyword>
<dbReference type="SUPFAM" id="SSF103107">
    <property type="entry name" value="Hypothetical protein c14orf129, hspc210"/>
    <property type="match status" value="1"/>
</dbReference>
<feature type="domain" description="Protein kinase" evidence="8">
    <location>
        <begin position="141"/>
        <end position="418"/>
    </location>
</feature>
<dbReference type="SMART" id="SM00220">
    <property type="entry name" value="S_TKc"/>
    <property type="match status" value="1"/>
</dbReference>
<keyword evidence="5 6" id="KW-0067">ATP-binding</keyword>
<dbReference type="Pfam" id="PF06579">
    <property type="entry name" value="Ly-6_related"/>
    <property type="match status" value="1"/>
</dbReference>
<dbReference type="InterPro" id="IPR011009">
    <property type="entry name" value="Kinase-like_dom_sf"/>
</dbReference>
<keyword evidence="10" id="KW-1185">Reference proteome</keyword>
<dbReference type="GO" id="GO:0034501">
    <property type="term" value="P:protein localization to kinetochore"/>
    <property type="evidence" value="ECO:0007669"/>
    <property type="project" value="TreeGrafter"/>
</dbReference>
<dbReference type="InterPro" id="IPR008271">
    <property type="entry name" value="Ser/Thr_kinase_AS"/>
</dbReference>